<accession>A0ABQ3GZT4</accession>
<evidence type="ECO:0000259" key="7">
    <source>
        <dbReference type="Pfam" id="PF04545"/>
    </source>
</evidence>
<feature type="domain" description="RNA polymerase sigma-70 region 2" evidence="6">
    <location>
        <begin position="28"/>
        <end position="98"/>
    </location>
</feature>
<gene>
    <name evidence="8" type="primary">fliA</name>
    <name evidence="8" type="ORF">GCM10007350_20620</name>
</gene>
<sequence length="239" mass="27157">MDMRSGYAECQQVRTSPEASAEQQWLFAYLPLVKRVVRQLGSQAGAVLDRQDMEQIGLLGLLDALRRYGGTPDEKFGGYAAMRIRGAILDELRRQDWRPRTVRQATHKLRDAVRELTRRIGREPTEQEVIKVLGISAEDYQDYLLADNAESLASFDELFHDADVPGEHSASPESILMSRLSLEQALTALDEREQRVIQLYYEFDLSLKEIAAVLELTEARVCQINKGALKKMRAFLQDA</sequence>
<evidence type="ECO:0000256" key="4">
    <source>
        <dbReference type="ARBA" id="ARBA00023163"/>
    </source>
</evidence>
<keyword evidence="2" id="KW-0731">Sigma factor</keyword>
<keyword evidence="9" id="KW-1185">Reference proteome</keyword>
<dbReference type="Gene3D" id="1.20.140.160">
    <property type="match status" value="1"/>
</dbReference>
<dbReference type="CDD" id="cd06171">
    <property type="entry name" value="Sigma70_r4"/>
    <property type="match status" value="1"/>
</dbReference>
<dbReference type="Gene3D" id="1.10.1740.10">
    <property type="match status" value="1"/>
</dbReference>
<proteinExistence type="predicted"/>
<evidence type="ECO:0000256" key="3">
    <source>
        <dbReference type="ARBA" id="ARBA00023125"/>
    </source>
</evidence>
<dbReference type="NCBIfam" id="TIGR02937">
    <property type="entry name" value="sigma70-ECF"/>
    <property type="match status" value="1"/>
</dbReference>
<dbReference type="NCBIfam" id="TIGR02479">
    <property type="entry name" value="FliA_WhiG"/>
    <property type="match status" value="1"/>
</dbReference>
<evidence type="ECO:0000256" key="2">
    <source>
        <dbReference type="ARBA" id="ARBA00023082"/>
    </source>
</evidence>
<feature type="domain" description="RNA polymerase sigma-70 region 4" evidence="7">
    <location>
        <begin position="185"/>
        <end position="234"/>
    </location>
</feature>
<dbReference type="InterPro" id="IPR007630">
    <property type="entry name" value="RNA_pol_sigma70_r4"/>
</dbReference>
<dbReference type="PANTHER" id="PTHR30385:SF7">
    <property type="entry name" value="RNA POLYMERASE SIGMA FACTOR FLIA"/>
    <property type="match status" value="1"/>
</dbReference>
<protein>
    <submittedName>
        <fullName evidence="8">DNA-directed RNA polymerase sigma-70 factor</fullName>
    </submittedName>
</protein>
<dbReference type="InterPro" id="IPR012845">
    <property type="entry name" value="RNA_pol_sigma_FliA_WhiG"/>
</dbReference>
<dbReference type="InterPro" id="IPR000943">
    <property type="entry name" value="RNA_pol_sigma70"/>
</dbReference>
<dbReference type="InterPro" id="IPR007627">
    <property type="entry name" value="RNA_pol_sigma70_r2"/>
</dbReference>
<dbReference type="InterPro" id="IPR013325">
    <property type="entry name" value="RNA_pol_sigma_r2"/>
</dbReference>
<dbReference type="InterPro" id="IPR007624">
    <property type="entry name" value="RNA_pol_sigma70_r3"/>
</dbReference>
<evidence type="ECO:0000313" key="9">
    <source>
        <dbReference type="Proteomes" id="UP000604737"/>
    </source>
</evidence>
<comment type="caution">
    <text evidence="8">The sequence shown here is derived from an EMBL/GenBank/DDBJ whole genome shotgun (WGS) entry which is preliminary data.</text>
</comment>
<keyword evidence="4" id="KW-0804">Transcription</keyword>
<dbReference type="InterPro" id="IPR013324">
    <property type="entry name" value="RNA_pol_sigma_r3/r4-like"/>
</dbReference>
<dbReference type="Pfam" id="PF04542">
    <property type="entry name" value="Sigma70_r2"/>
    <property type="match status" value="1"/>
</dbReference>
<evidence type="ECO:0000256" key="1">
    <source>
        <dbReference type="ARBA" id="ARBA00023015"/>
    </source>
</evidence>
<dbReference type="Pfam" id="PF04545">
    <property type="entry name" value="Sigma70_r4"/>
    <property type="match status" value="1"/>
</dbReference>
<reference evidence="9" key="1">
    <citation type="journal article" date="2019" name="Int. J. Syst. Evol. Microbiol.">
        <title>The Global Catalogue of Microorganisms (GCM) 10K type strain sequencing project: providing services to taxonomists for standard genome sequencing and annotation.</title>
        <authorList>
            <consortium name="The Broad Institute Genomics Platform"/>
            <consortium name="The Broad Institute Genome Sequencing Center for Infectious Disease"/>
            <person name="Wu L."/>
            <person name="Ma J."/>
        </authorList>
    </citation>
    <scope>NUCLEOTIDE SEQUENCE [LARGE SCALE GENOMIC DNA]</scope>
    <source>
        <strain evidence="9">KCTC 23701</strain>
    </source>
</reference>
<keyword evidence="1" id="KW-0805">Transcription regulation</keyword>
<dbReference type="GO" id="GO:0000428">
    <property type="term" value="C:DNA-directed RNA polymerase complex"/>
    <property type="evidence" value="ECO:0007669"/>
    <property type="project" value="UniProtKB-KW"/>
</dbReference>
<dbReference type="Proteomes" id="UP000604737">
    <property type="component" value="Unassembled WGS sequence"/>
</dbReference>
<dbReference type="NCBIfam" id="NF005413">
    <property type="entry name" value="PRK06986.1"/>
    <property type="match status" value="1"/>
</dbReference>
<dbReference type="Pfam" id="PF04539">
    <property type="entry name" value="Sigma70_r3"/>
    <property type="match status" value="1"/>
</dbReference>
<keyword evidence="3" id="KW-0238">DNA-binding</keyword>
<dbReference type="PRINTS" id="PR00046">
    <property type="entry name" value="SIGMA70FCT"/>
</dbReference>
<dbReference type="InterPro" id="IPR014284">
    <property type="entry name" value="RNA_pol_sigma-70_dom"/>
</dbReference>
<evidence type="ECO:0000259" key="6">
    <source>
        <dbReference type="Pfam" id="PF04542"/>
    </source>
</evidence>
<dbReference type="EMBL" id="BMYO01000005">
    <property type="protein sequence ID" value="GHD63371.1"/>
    <property type="molecule type" value="Genomic_DNA"/>
</dbReference>
<keyword evidence="8" id="KW-0240">DNA-directed RNA polymerase</keyword>
<feature type="domain" description="RNA polymerase sigma-70 region 3" evidence="5">
    <location>
        <begin position="106"/>
        <end position="157"/>
    </location>
</feature>
<name>A0ABQ3GZT4_9NEIS</name>
<dbReference type="SUPFAM" id="SSF88946">
    <property type="entry name" value="Sigma2 domain of RNA polymerase sigma factors"/>
    <property type="match status" value="1"/>
</dbReference>
<dbReference type="PANTHER" id="PTHR30385">
    <property type="entry name" value="SIGMA FACTOR F FLAGELLAR"/>
    <property type="match status" value="1"/>
</dbReference>
<evidence type="ECO:0000313" key="8">
    <source>
        <dbReference type="EMBL" id="GHD63371.1"/>
    </source>
</evidence>
<organism evidence="8 9">
    <name type="scientific">Jeongeupia chitinilytica</name>
    <dbReference type="NCBI Taxonomy" id="1041641"/>
    <lineage>
        <taxon>Bacteria</taxon>
        <taxon>Pseudomonadati</taxon>
        <taxon>Pseudomonadota</taxon>
        <taxon>Betaproteobacteria</taxon>
        <taxon>Neisseriales</taxon>
        <taxon>Chitinibacteraceae</taxon>
        <taxon>Jeongeupia</taxon>
    </lineage>
</organism>
<dbReference type="SUPFAM" id="SSF88659">
    <property type="entry name" value="Sigma3 and sigma4 domains of RNA polymerase sigma factors"/>
    <property type="match status" value="2"/>
</dbReference>
<evidence type="ECO:0000259" key="5">
    <source>
        <dbReference type="Pfam" id="PF04539"/>
    </source>
</evidence>